<name>A0ABC8IZF3_ERUVS</name>
<dbReference type="PANTHER" id="PTHR31153:SF12">
    <property type="entry name" value="P-LOOP CONTAINING NUCLEOSIDE TRIPHOSPHATE HYDROLASES SUPERFAMILY PROTEIN"/>
    <property type="match status" value="1"/>
</dbReference>
<gene>
    <name evidence="1" type="ORF">ERUC_LOCUS4658</name>
</gene>
<accession>A0ABC8IZF3</accession>
<dbReference type="AlphaFoldDB" id="A0ABC8IZF3"/>
<comment type="caution">
    <text evidence="1">The sequence shown here is derived from an EMBL/GenBank/DDBJ whole genome shotgun (WGS) entry which is preliminary data.</text>
</comment>
<organism evidence="1 2">
    <name type="scientific">Eruca vesicaria subsp. sativa</name>
    <name type="common">Garden rocket</name>
    <name type="synonym">Eruca sativa</name>
    <dbReference type="NCBI Taxonomy" id="29727"/>
    <lineage>
        <taxon>Eukaryota</taxon>
        <taxon>Viridiplantae</taxon>
        <taxon>Streptophyta</taxon>
        <taxon>Embryophyta</taxon>
        <taxon>Tracheophyta</taxon>
        <taxon>Spermatophyta</taxon>
        <taxon>Magnoliopsida</taxon>
        <taxon>eudicotyledons</taxon>
        <taxon>Gunneridae</taxon>
        <taxon>Pentapetalae</taxon>
        <taxon>rosids</taxon>
        <taxon>malvids</taxon>
        <taxon>Brassicales</taxon>
        <taxon>Brassicaceae</taxon>
        <taxon>Brassiceae</taxon>
        <taxon>Eruca</taxon>
    </lineage>
</organism>
<protein>
    <submittedName>
        <fullName evidence="1">Uncharacterized protein</fullName>
    </submittedName>
</protein>
<dbReference type="InterPro" id="IPR044802">
    <property type="entry name" value="NADKc-like"/>
</dbReference>
<dbReference type="Proteomes" id="UP001642260">
    <property type="component" value="Unassembled WGS sequence"/>
</dbReference>
<sequence>MGAGYKVRENGDVTENYWERIGERQQLEEDRRERKSYRIVRAIMCKRAVRVRSQLRSHQRFADAFLTYCNIVDSSRVYCTNALENSPKAIPCFAYCFNLKCLKYRK</sequence>
<evidence type="ECO:0000313" key="2">
    <source>
        <dbReference type="Proteomes" id="UP001642260"/>
    </source>
</evidence>
<dbReference type="PANTHER" id="PTHR31153">
    <property type="entry name" value="CALMODULIN CALCIUM-DEPENDENT NAD KINASE"/>
    <property type="match status" value="1"/>
</dbReference>
<proteinExistence type="predicted"/>
<dbReference type="EMBL" id="CAKOAT010065933">
    <property type="protein sequence ID" value="CAH8306543.1"/>
    <property type="molecule type" value="Genomic_DNA"/>
</dbReference>
<evidence type="ECO:0000313" key="1">
    <source>
        <dbReference type="EMBL" id="CAH8306543.1"/>
    </source>
</evidence>
<reference evidence="1 2" key="1">
    <citation type="submission" date="2022-03" db="EMBL/GenBank/DDBJ databases">
        <authorList>
            <person name="Macdonald S."/>
            <person name="Ahmed S."/>
            <person name="Newling K."/>
        </authorList>
    </citation>
    <scope>NUCLEOTIDE SEQUENCE [LARGE SCALE GENOMIC DNA]</scope>
</reference>
<keyword evidence="2" id="KW-1185">Reference proteome</keyword>